<dbReference type="Proteomes" id="UP000816034">
    <property type="component" value="Unassembled WGS sequence"/>
</dbReference>
<gene>
    <name evidence="2" type="ORF">C9374_003622</name>
</gene>
<proteinExistence type="predicted"/>
<dbReference type="RefSeq" id="XP_044555752.1">
    <property type="nucleotide sequence ID" value="XM_044693171.1"/>
</dbReference>
<comment type="caution">
    <text evidence="2">The sequence shown here is derived from an EMBL/GenBank/DDBJ whole genome shotgun (WGS) entry which is preliminary data.</text>
</comment>
<organism evidence="2 3">
    <name type="scientific">Naegleria lovaniensis</name>
    <name type="common">Amoeba</name>
    <dbReference type="NCBI Taxonomy" id="51637"/>
    <lineage>
        <taxon>Eukaryota</taxon>
        <taxon>Discoba</taxon>
        <taxon>Heterolobosea</taxon>
        <taxon>Tetramitia</taxon>
        <taxon>Eutetramitia</taxon>
        <taxon>Vahlkampfiidae</taxon>
        <taxon>Naegleria</taxon>
    </lineage>
</organism>
<dbReference type="PANTHER" id="PTHR33990:SF1">
    <property type="entry name" value="PROTEIN YJDN"/>
    <property type="match status" value="1"/>
</dbReference>
<dbReference type="SUPFAM" id="SSF54593">
    <property type="entry name" value="Glyoxalase/Bleomycin resistance protein/Dihydroxybiphenyl dioxygenase"/>
    <property type="match status" value="1"/>
</dbReference>
<dbReference type="InterPro" id="IPR029068">
    <property type="entry name" value="Glyas_Bleomycin-R_OHBP_Dase"/>
</dbReference>
<name>A0AA88GZF5_NAELO</name>
<evidence type="ECO:0000313" key="2">
    <source>
        <dbReference type="EMBL" id="KAG2393858.1"/>
    </source>
</evidence>
<reference evidence="2 3" key="1">
    <citation type="journal article" date="2018" name="BMC Genomics">
        <title>The genome of Naegleria lovaniensis, the basis for a comparative approach to unravel pathogenicity factors of the human pathogenic amoeba N. fowleri.</title>
        <authorList>
            <person name="Liechti N."/>
            <person name="Schurch N."/>
            <person name="Bruggmann R."/>
            <person name="Wittwer M."/>
        </authorList>
    </citation>
    <scope>NUCLEOTIDE SEQUENCE [LARGE SCALE GENOMIC DNA]</scope>
    <source>
        <strain evidence="2 3">ATCC 30569</strain>
    </source>
</reference>
<dbReference type="CDD" id="cd06588">
    <property type="entry name" value="PhnB_like"/>
    <property type="match status" value="1"/>
</dbReference>
<dbReference type="EMBL" id="PYSW02000001">
    <property type="protein sequence ID" value="KAG2393858.1"/>
    <property type="molecule type" value="Genomic_DNA"/>
</dbReference>
<dbReference type="Pfam" id="PF06983">
    <property type="entry name" value="3-dmu-9_3-mt"/>
    <property type="match status" value="1"/>
</dbReference>
<dbReference type="PANTHER" id="PTHR33990">
    <property type="entry name" value="PROTEIN YJDN-RELATED"/>
    <property type="match status" value="1"/>
</dbReference>
<keyword evidence="3" id="KW-1185">Reference proteome</keyword>
<dbReference type="AlphaFoldDB" id="A0AA88GZF5"/>
<accession>A0AA88GZF5</accession>
<evidence type="ECO:0000259" key="1">
    <source>
        <dbReference type="Pfam" id="PF06983"/>
    </source>
</evidence>
<dbReference type="InterPro" id="IPR028973">
    <property type="entry name" value="PhnB-like"/>
</dbReference>
<protein>
    <recommendedName>
        <fullName evidence="1">PhnB-like domain-containing protein</fullName>
    </recommendedName>
</protein>
<sequence>MPQAKLLLPYLTFSGQCEEAMKFYQSCLGGELEIIKYKDSQKKDQYPHLQDKVIHSSLKTSQAPILLACDDPVECEKPNAPFVNHNGYSLSVTAENVEEGLEIFNLLVSDGEVVIPFGKTHFSEGFGMLKDKYGISWMICQ</sequence>
<dbReference type="GeneID" id="68096077"/>
<feature type="domain" description="PhnB-like" evidence="1">
    <location>
        <begin position="8"/>
        <end position="140"/>
    </location>
</feature>
<evidence type="ECO:0000313" key="3">
    <source>
        <dbReference type="Proteomes" id="UP000816034"/>
    </source>
</evidence>
<dbReference type="Gene3D" id="3.10.180.10">
    <property type="entry name" value="2,3-Dihydroxybiphenyl 1,2-Dioxygenase, domain 1"/>
    <property type="match status" value="1"/>
</dbReference>